<dbReference type="Proteomes" id="UP000321234">
    <property type="component" value="Unassembled WGS sequence"/>
</dbReference>
<evidence type="ECO:0000313" key="5">
    <source>
        <dbReference type="EMBL" id="TXR56920.1"/>
    </source>
</evidence>
<dbReference type="InterPro" id="IPR036388">
    <property type="entry name" value="WH-like_DNA-bd_sf"/>
</dbReference>
<dbReference type="Gene3D" id="1.20.120.530">
    <property type="entry name" value="GntR ligand-binding domain-like"/>
    <property type="match status" value="1"/>
</dbReference>
<dbReference type="Pfam" id="PF00392">
    <property type="entry name" value="GntR"/>
    <property type="match status" value="1"/>
</dbReference>
<dbReference type="OrthoDB" id="3186208at2"/>
<evidence type="ECO:0000256" key="2">
    <source>
        <dbReference type="ARBA" id="ARBA00023125"/>
    </source>
</evidence>
<gene>
    <name evidence="5" type="ORF">FMM08_08935</name>
</gene>
<name>A0A5C8ZJ69_9ACTN</name>
<reference evidence="5 6" key="1">
    <citation type="submission" date="2019-07" db="EMBL/GenBank/DDBJ databases">
        <title>Quadrisphaera sp. strain DD2A genome sequencing and assembly.</title>
        <authorList>
            <person name="Kim I."/>
        </authorList>
    </citation>
    <scope>NUCLEOTIDE SEQUENCE [LARGE SCALE GENOMIC DNA]</scope>
    <source>
        <strain evidence="5 6">DD2A</strain>
    </source>
</reference>
<evidence type="ECO:0000256" key="3">
    <source>
        <dbReference type="ARBA" id="ARBA00023163"/>
    </source>
</evidence>
<keyword evidence="1" id="KW-0805">Transcription regulation</keyword>
<dbReference type="SUPFAM" id="SSF46785">
    <property type="entry name" value="Winged helix' DNA-binding domain"/>
    <property type="match status" value="1"/>
</dbReference>
<evidence type="ECO:0000256" key="1">
    <source>
        <dbReference type="ARBA" id="ARBA00023015"/>
    </source>
</evidence>
<dbReference type="CDD" id="cd07377">
    <property type="entry name" value="WHTH_GntR"/>
    <property type="match status" value="1"/>
</dbReference>
<keyword evidence="6" id="KW-1185">Reference proteome</keyword>
<dbReference type="Gene3D" id="1.10.10.10">
    <property type="entry name" value="Winged helix-like DNA-binding domain superfamily/Winged helix DNA-binding domain"/>
    <property type="match status" value="1"/>
</dbReference>
<dbReference type="GO" id="GO:0003700">
    <property type="term" value="F:DNA-binding transcription factor activity"/>
    <property type="evidence" value="ECO:0007669"/>
    <property type="project" value="InterPro"/>
</dbReference>
<proteinExistence type="predicted"/>
<dbReference type="SMART" id="SM00345">
    <property type="entry name" value="HTH_GNTR"/>
    <property type="match status" value="1"/>
</dbReference>
<dbReference type="SMART" id="SM00895">
    <property type="entry name" value="FCD"/>
    <property type="match status" value="1"/>
</dbReference>
<dbReference type="PROSITE" id="PS50949">
    <property type="entry name" value="HTH_GNTR"/>
    <property type="match status" value="1"/>
</dbReference>
<dbReference type="PANTHER" id="PTHR43537">
    <property type="entry name" value="TRANSCRIPTIONAL REGULATOR, GNTR FAMILY"/>
    <property type="match status" value="1"/>
</dbReference>
<dbReference type="Pfam" id="PF07729">
    <property type="entry name" value="FCD"/>
    <property type="match status" value="1"/>
</dbReference>
<evidence type="ECO:0000259" key="4">
    <source>
        <dbReference type="PROSITE" id="PS50949"/>
    </source>
</evidence>
<evidence type="ECO:0000313" key="6">
    <source>
        <dbReference type="Proteomes" id="UP000321234"/>
    </source>
</evidence>
<dbReference type="AlphaFoldDB" id="A0A5C8ZJ69"/>
<keyword evidence="3" id="KW-0804">Transcription</keyword>
<comment type="caution">
    <text evidence="5">The sequence shown here is derived from an EMBL/GenBank/DDBJ whole genome shotgun (WGS) entry which is preliminary data.</text>
</comment>
<dbReference type="InterPro" id="IPR011711">
    <property type="entry name" value="GntR_C"/>
</dbReference>
<dbReference type="SUPFAM" id="SSF48008">
    <property type="entry name" value="GntR ligand-binding domain-like"/>
    <property type="match status" value="1"/>
</dbReference>
<organism evidence="5 6">
    <name type="scientific">Quadrisphaera setariae</name>
    <dbReference type="NCBI Taxonomy" id="2593304"/>
    <lineage>
        <taxon>Bacteria</taxon>
        <taxon>Bacillati</taxon>
        <taxon>Actinomycetota</taxon>
        <taxon>Actinomycetes</taxon>
        <taxon>Kineosporiales</taxon>
        <taxon>Kineosporiaceae</taxon>
        <taxon>Quadrisphaera</taxon>
    </lineage>
</organism>
<dbReference type="InterPro" id="IPR000524">
    <property type="entry name" value="Tscrpt_reg_HTH_GntR"/>
</dbReference>
<accession>A0A5C8ZJ69</accession>
<protein>
    <submittedName>
        <fullName evidence="5">GntR family transcriptional regulator</fullName>
    </submittedName>
</protein>
<dbReference type="GO" id="GO:0003677">
    <property type="term" value="F:DNA binding"/>
    <property type="evidence" value="ECO:0007669"/>
    <property type="project" value="UniProtKB-KW"/>
</dbReference>
<keyword evidence="2" id="KW-0238">DNA-binding</keyword>
<dbReference type="PANTHER" id="PTHR43537:SF45">
    <property type="entry name" value="GNTR FAMILY REGULATORY PROTEIN"/>
    <property type="match status" value="1"/>
</dbReference>
<feature type="domain" description="HTH gntR-type" evidence="4">
    <location>
        <begin position="3"/>
        <end position="70"/>
    </location>
</feature>
<sequence length="208" mass="23406">MRPSLRDQTLRVLRQRLVTGALVPGRIYSVTALAAELGVSNSPVREAMLELQNQGLVEAVRNRGFCVVQLSRREREDILQVRMMLEVPAMAQLAGRQEYWRADSEFTRVAEEITQAAEANDLLAFLDADRRFHLGLLRLLGNEALVDVVALMRDRTRLFADHTSILRSAAEHSGILDALRHADPVAASQRMTEHLHHVLDDWSGDPPQ</sequence>
<dbReference type="InterPro" id="IPR036390">
    <property type="entry name" value="WH_DNA-bd_sf"/>
</dbReference>
<dbReference type="InterPro" id="IPR008920">
    <property type="entry name" value="TF_FadR/GntR_C"/>
</dbReference>
<dbReference type="EMBL" id="VKAC01000004">
    <property type="protein sequence ID" value="TXR56920.1"/>
    <property type="molecule type" value="Genomic_DNA"/>
</dbReference>